<sequence length="64" mass="7334">MICFRISFFSIIINLYKFLSLFQPKIRKFASGKQNSSVINKKKLPVTGITEKTAKNLNPRNGKD</sequence>
<evidence type="ECO:0000313" key="2">
    <source>
        <dbReference type="Proteomes" id="UP000031980"/>
    </source>
</evidence>
<gene>
    <name evidence="1" type="ORF">BA92_07425</name>
</gene>
<proteinExistence type="predicted"/>
<evidence type="ECO:0000313" key="1">
    <source>
        <dbReference type="EMBL" id="KIO44843.1"/>
    </source>
</evidence>
<dbReference type="EMBL" id="JPIU01000038">
    <property type="protein sequence ID" value="KIO44843.1"/>
    <property type="molecule type" value="Genomic_DNA"/>
</dbReference>
<dbReference type="AlphaFoldDB" id="A0A0C3MEH9"/>
<accession>A0A0C3MEH9</accession>
<keyword evidence="2" id="KW-1185">Reference proteome</keyword>
<comment type="caution">
    <text evidence="1">The sequence shown here is derived from an EMBL/GenBank/DDBJ whole genome shotgun (WGS) entry which is preliminary data.</text>
</comment>
<dbReference type="Proteomes" id="UP000031980">
    <property type="component" value="Unassembled WGS sequence"/>
</dbReference>
<protein>
    <submittedName>
        <fullName evidence="1">Uncharacterized protein</fullName>
    </submittedName>
</protein>
<name>A0A0C3MEH9_9PORP</name>
<reference evidence="1 2" key="1">
    <citation type="submission" date="2014-07" db="EMBL/GenBank/DDBJ databases">
        <title>Porphyromonadaceae bacterium OUH 308042 = ATCC BAA-2681 = DSM 28342 draft genome.</title>
        <authorList>
            <person name="Sydenham T.V."/>
            <person name="Hasman H."/>
            <person name="Justensen U.S."/>
        </authorList>
    </citation>
    <scope>NUCLEOTIDE SEQUENCE [LARGE SCALE GENOMIC DNA]</scope>
    <source>
        <strain evidence="1 2">OUH 308042</strain>
    </source>
</reference>
<organism evidence="1 2">
    <name type="scientific">Sanguibacteroides justesenii</name>
    <dbReference type="NCBI Taxonomy" id="1547597"/>
    <lineage>
        <taxon>Bacteria</taxon>
        <taxon>Pseudomonadati</taxon>
        <taxon>Bacteroidota</taxon>
        <taxon>Bacteroidia</taxon>
        <taxon>Bacteroidales</taxon>
        <taxon>Porphyromonadaceae</taxon>
        <taxon>Sanguibacteroides</taxon>
    </lineage>
</organism>